<dbReference type="InterPro" id="IPR015914">
    <property type="entry name" value="PAPs_N"/>
</dbReference>
<evidence type="ECO:0000313" key="7">
    <source>
        <dbReference type="EMBL" id="KAK7104145.1"/>
    </source>
</evidence>
<accession>A0AAN9BE26</accession>
<dbReference type="CDD" id="cd00839">
    <property type="entry name" value="MPP_PAPs"/>
    <property type="match status" value="1"/>
</dbReference>
<dbReference type="PANTHER" id="PTHR45867:SF3">
    <property type="entry name" value="ACID PHOSPHATASE TYPE 7"/>
    <property type="match status" value="1"/>
</dbReference>
<keyword evidence="8" id="KW-1185">Reference proteome</keyword>
<reference evidence="7 8" key="1">
    <citation type="submission" date="2024-02" db="EMBL/GenBank/DDBJ databases">
        <title>Chromosome-scale genome assembly of the rough periwinkle Littorina saxatilis.</title>
        <authorList>
            <person name="De Jode A."/>
            <person name="Faria R."/>
            <person name="Formenti G."/>
            <person name="Sims Y."/>
            <person name="Smith T.P."/>
            <person name="Tracey A."/>
            <person name="Wood J.M.D."/>
            <person name="Zagrodzka Z.B."/>
            <person name="Johannesson K."/>
            <person name="Butlin R.K."/>
            <person name="Leder E.H."/>
        </authorList>
    </citation>
    <scope>NUCLEOTIDE SEQUENCE [LARGE SCALE GENOMIC DNA]</scope>
    <source>
        <strain evidence="7">Snail1</strain>
        <tissue evidence="7">Muscle</tissue>
    </source>
</reference>
<feature type="chain" id="PRO_5042662039" description="Purple acid phosphatase" evidence="3">
    <location>
        <begin position="19"/>
        <end position="468"/>
    </location>
</feature>
<sequence>MKRAGLLVLLCALSISWGHPAVFYQPEQVHIAYGDPDDPSQMFVVWSTANDTTTSMVRYFAMGSSKVMITEGVSRKFTDGGELRRVQYIHRVKLTGLTPGQKYQYTCGSTEGWSEMFSFSAMKSGTNWSPRFAMYGDLGNINAQSLPRLQLETEQDKYDAILHVGDFAYDMNVDNARVGDEFMRQIEPIAAHVPYMTCPGNHEMKYNFSNYKHRFVMPGDELSDRMFYSFNIGPAHIISFSSEYYFFIYYGIVQPIEQYRWLERDLAEANKPENRAKRPWIITMAHRPMYCSNENKDDCTKKESIIRTGVPFLHSLGLEKLFYQYGVDLTLWAHEHSYERLWPVYDRKVYNGSAAEPYTNPGAPVHIITGSAGCQEDHDKFINNTAPWSAFRSDDYGYTRMTVHNASHLYMEQVSDDKGGKIMDSFWIKKDKHGPYPNREWRVPDSDKFQFHQKKDRYTQFSIKENGL</sequence>
<dbReference type="Pfam" id="PF14008">
    <property type="entry name" value="Metallophos_C"/>
    <property type="match status" value="1"/>
</dbReference>
<feature type="domain" description="Purple acid phosphatase N-terminal" evidence="6">
    <location>
        <begin position="26"/>
        <end position="120"/>
    </location>
</feature>
<evidence type="ECO:0000259" key="6">
    <source>
        <dbReference type="Pfam" id="PF16656"/>
    </source>
</evidence>
<evidence type="ECO:0000256" key="2">
    <source>
        <dbReference type="ARBA" id="ARBA00023180"/>
    </source>
</evidence>
<dbReference type="InterPro" id="IPR029052">
    <property type="entry name" value="Metallo-depent_PP-like"/>
</dbReference>
<comment type="similarity">
    <text evidence="3">Belongs to the metallophosphoesterase superfamily. Purple acid phosphatase family.</text>
</comment>
<dbReference type="InterPro" id="IPR025733">
    <property type="entry name" value="PAPs_C"/>
</dbReference>
<dbReference type="GO" id="GO:0003993">
    <property type="term" value="F:acid phosphatase activity"/>
    <property type="evidence" value="ECO:0007669"/>
    <property type="project" value="UniProtKB-EC"/>
</dbReference>
<organism evidence="7 8">
    <name type="scientific">Littorina saxatilis</name>
    <dbReference type="NCBI Taxonomy" id="31220"/>
    <lineage>
        <taxon>Eukaryota</taxon>
        <taxon>Metazoa</taxon>
        <taxon>Spiralia</taxon>
        <taxon>Lophotrochozoa</taxon>
        <taxon>Mollusca</taxon>
        <taxon>Gastropoda</taxon>
        <taxon>Caenogastropoda</taxon>
        <taxon>Littorinimorpha</taxon>
        <taxon>Littorinoidea</taxon>
        <taxon>Littorinidae</taxon>
        <taxon>Littorina</taxon>
    </lineage>
</organism>
<gene>
    <name evidence="7" type="ORF">V1264_018908</name>
</gene>
<dbReference type="InterPro" id="IPR004843">
    <property type="entry name" value="Calcineurin-like_PHP"/>
</dbReference>
<feature type="domain" description="Purple acid phosphatase C-terminal" evidence="5">
    <location>
        <begin position="363"/>
        <end position="425"/>
    </location>
</feature>
<dbReference type="Pfam" id="PF00149">
    <property type="entry name" value="Metallophos"/>
    <property type="match status" value="1"/>
</dbReference>
<evidence type="ECO:0000259" key="5">
    <source>
        <dbReference type="Pfam" id="PF14008"/>
    </source>
</evidence>
<keyword evidence="3" id="KW-0378">Hydrolase</keyword>
<dbReference type="SUPFAM" id="SSF49363">
    <property type="entry name" value="Purple acid phosphatase, N-terminal domain"/>
    <property type="match status" value="1"/>
</dbReference>
<dbReference type="EMBL" id="JBAMIC010000008">
    <property type="protein sequence ID" value="KAK7104145.1"/>
    <property type="molecule type" value="Genomic_DNA"/>
</dbReference>
<evidence type="ECO:0000256" key="3">
    <source>
        <dbReference type="RuleBase" id="RU361203"/>
    </source>
</evidence>
<proteinExistence type="inferred from homology"/>
<dbReference type="SUPFAM" id="SSF56300">
    <property type="entry name" value="Metallo-dependent phosphatases"/>
    <property type="match status" value="1"/>
</dbReference>
<evidence type="ECO:0000313" key="8">
    <source>
        <dbReference type="Proteomes" id="UP001374579"/>
    </source>
</evidence>
<dbReference type="AlphaFoldDB" id="A0AAN9BE26"/>
<dbReference type="Gene3D" id="2.60.40.380">
    <property type="entry name" value="Purple acid phosphatase-like, N-terminal"/>
    <property type="match status" value="1"/>
</dbReference>
<dbReference type="InterPro" id="IPR008963">
    <property type="entry name" value="Purple_acid_Pase-like_N"/>
</dbReference>
<comment type="caution">
    <text evidence="7">The sequence shown here is derived from an EMBL/GenBank/DDBJ whole genome shotgun (WGS) entry which is preliminary data.</text>
</comment>
<evidence type="ECO:0000259" key="4">
    <source>
        <dbReference type="Pfam" id="PF00149"/>
    </source>
</evidence>
<dbReference type="Pfam" id="PF16656">
    <property type="entry name" value="Pur_ac_phosph_N"/>
    <property type="match status" value="1"/>
</dbReference>
<keyword evidence="1 3" id="KW-0732">Signal</keyword>
<dbReference type="InterPro" id="IPR041792">
    <property type="entry name" value="MPP_PAP"/>
</dbReference>
<comment type="catalytic activity">
    <reaction evidence="3">
        <text>a phosphate monoester + H2O = an alcohol + phosphate</text>
        <dbReference type="Rhea" id="RHEA:15017"/>
        <dbReference type="ChEBI" id="CHEBI:15377"/>
        <dbReference type="ChEBI" id="CHEBI:30879"/>
        <dbReference type="ChEBI" id="CHEBI:43474"/>
        <dbReference type="ChEBI" id="CHEBI:67140"/>
        <dbReference type="EC" id="3.1.3.2"/>
    </reaction>
</comment>
<evidence type="ECO:0000256" key="1">
    <source>
        <dbReference type="ARBA" id="ARBA00022729"/>
    </source>
</evidence>
<feature type="domain" description="Calcineurin-like phosphoesterase" evidence="4">
    <location>
        <begin position="131"/>
        <end position="338"/>
    </location>
</feature>
<feature type="signal peptide" evidence="3">
    <location>
        <begin position="1"/>
        <end position="18"/>
    </location>
</feature>
<dbReference type="Gene3D" id="3.60.21.10">
    <property type="match status" value="1"/>
</dbReference>
<keyword evidence="2" id="KW-0325">Glycoprotein</keyword>
<dbReference type="GO" id="GO:0046872">
    <property type="term" value="F:metal ion binding"/>
    <property type="evidence" value="ECO:0007669"/>
    <property type="project" value="InterPro"/>
</dbReference>
<name>A0AAN9BE26_9CAEN</name>
<protein>
    <recommendedName>
        <fullName evidence="3">Purple acid phosphatase</fullName>
        <ecNumber evidence="3">3.1.3.2</ecNumber>
    </recommendedName>
</protein>
<dbReference type="Proteomes" id="UP001374579">
    <property type="component" value="Unassembled WGS sequence"/>
</dbReference>
<dbReference type="PANTHER" id="PTHR45867">
    <property type="entry name" value="PURPLE ACID PHOSPHATASE"/>
    <property type="match status" value="1"/>
</dbReference>
<dbReference type="EC" id="3.1.3.2" evidence="3"/>